<evidence type="ECO:0000313" key="3">
    <source>
        <dbReference type="EMBL" id="SUX41786.1"/>
    </source>
</evidence>
<dbReference type="GeneID" id="303675920"/>
<dbReference type="EMBL" id="UFVS01000001">
    <property type="protein sequence ID" value="SUX41786.1"/>
    <property type="molecule type" value="Genomic_DNA"/>
</dbReference>
<protein>
    <recommendedName>
        <fullName evidence="1">DUF6896 domain-containing protein</fullName>
    </recommendedName>
</protein>
<evidence type="ECO:0000313" key="5">
    <source>
        <dbReference type="Proteomes" id="UP000255231"/>
    </source>
</evidence>
<dbReference type="EMBL" id="FTMF01000012">
    <property type="protein sequence ID" value="SIR07869.1"/>
    <property type="molecule type" value="Genomic_DNA"/>
</dbReference>
<evidence type="ECO:0000313" key="4">
    <source>
        <dbReference type="Proteomes" id="UP000185725"/>
    </source>
</evidence>
<reference evidence="2 4" key="1">
    <citation type="submission" date="2017-01" db="EMBL/GenBank/DDBJ databases">
        <authorList>
            <person name="Varghese N."/>
            <person name="Submissions S."/>
        </authorList>
    </citation>
    <scope>NUCLEOTIDE SEQUENCE [LARGE SCALE GENOMIC DNA]</scope>
    <source>
        <strain evidence="2 4">ATCC 27950</strain>
    </source>
</reference>
<evidence type="ECO:0000259" key="1">
    <source>
        <dbReference type="Pfam" id="PF21837"/>
    </source>
</evidence>
<sequence>MNRTTDIITINSVGQIPTLDIIRSTPRERTVKLVFEREVQSQREAIGQHLKTELLGFQVGIHTIEPEINIAKLITDKEIEDNQDFFEQCAKDYRQLGEELLHKLVNKLDLKLNKDFPIQTFNELKRNGRSNGKVEGWNYYLHGFHCGFVNIKTKQEIEVPLVFGQEFGDLDPYFFSKFIKSTPKYKPLPIDIFEDYDDGARINERMLSLGKFERINSDVGNHYGIVVADRQKVEIKSYLDLEKMHQEQDKQTEKPKFNFWKFIGLKK</sequence>
<evidence type="ECO:0000313" key="2">
    <source>
        <dbReference type="EMBL" id="SIR07869.1"/>
    </source>
</evidence>
<gene>
    <name evidence="3" type="ORF">NCTC13560_00594</name>
    <name evidence="2" type="ORF">SAMN05421682_11218</name>
</gene>
<organism evidence="3 5">
    <name type="scientific">Chryseobacterium indoltheticum</name>
    <dbReference type="NCBI Taxonomy" id="254"/>
    <lineage>
        <taxon>Bacteria</taxon>
        <taxon>Pseudomonadati</taxon>
        <taxon>Bacteroidota</taxon>
        <taxon>Flavobacteriia</taxon>
        <taxon>Flavobacteriales</taxon>
        <taxon>Weeksellaceae</taxon>
        <taxon>Chryseobacterium group</taxon>
        <taxon>Chryseobacterium</taxon>
    </lineage>
</organism>
<reference evidence="3 5" key="2">
    <citation type="submission" date="2018-06" db="EMBL/GenBank/DDBJ databases">
        <authorList>
            <consortium name="Pathogen Informatics"/>
            <person name="Doyle S."/>
        </authorList>
    </citation>
    <scope>NUCLEOTIDE SEQUENCE [LARGE SCALE GENOMIC DNA]</scope>
    <source>
        <strain evidence="3 5">NCTC13560</strain>
    </source>
</reference>
<name>A0A381F5F2_9FLAO</name>
<dbReference type="Pfam" id="PF21837">
    <property type="entry name" value="DUF6896"/>
    <property type="match status" value="1"/>
</dbReference>
<dbReference type="RefSeq" id="WP_076561905.1">
    <property type="nucleotide sequence ID" value="NZ_CP033929.1"/>
</dbReference>
<dbReference type="Proteomes" id="UP000255231">
    <property type="component" value="Unassembled WGS sequence"/>
</dbReference>
<dbReference type="InterPro" id="IPR054191">
    <property type="entry name" value="DUF6896"/>
</dbReference>
<accession>A0A381F5F2</accession>
<dbReference type="Proteomes" id="UP000185725">
    <property type="component" value="Unassembled WGS sequence"/>
</dbReference>
<dbReference type="AlphaFoldDB" id="A0A381F5F2"/>
<proteinExistence type="predicted"/>
<feature type="domain" description="DUF6896" evidence="1">
    <location>
        <begin position="86"/>
        <end position="194"/>
    </location>
</feature>
<keyword evidence="4" id="KW-1185">Reference proteome</keyword>